<organism evidence="2 3">
    <name type="scientific">Spirosoma telluris</name>
    <dbReference type="NCBI Taxonomy" id="2183553"/>
    <lineage>
        <taxon>Bacteria</taxon>
        <taxon>Pseudomonadati</taxon>
        <taxon>Bacteroidota</taxon>
        <taxon>Cytophagia</taxon>
        <taxon>Cytophagales</taxon>
        <taxon>Cytophagaceae</taxon>
        <taxon>Spirosoma</taxon>
    </lineage>
</organism>
<dbReference type="OrthoDB" id="196808at2"/>
<proteinExistence type="predicted"/>
<sequence length="109" mass="12254">MNRKAEVLLDDNRAGYIAETDEGYEFGYSPDFLAQPNAQSISLTLPLTDKPYKSTILFPFFDGLIPEGWLLDIAERNWKLHTNDRFGLLLACCQDCIGAVSIIPIEKAE</sequence>
<dbReference type="GO" id="GO:0016301">
    <property type="term" value="F:kinase activity"/>
    <property type="evidence" value="ECO:0007669"/>
    <property type="project" value="UniProtKB-KW"/>
</dbReference>
<dbReference type="RefSeq" id="WP_111347140.1">
    <property type="nucleotide sequence ID" value="NZ_QLII01000001.1"/>
</dbReference>
<keyword evidence="2" id="KW-0418">Kinase</keyword>
<gene>
    <name evidence="2" type="ORF">HMF3257_27845</name>
</gene>
<evidence type="ECO:0000259" key="1">
    <source>
        <dbReference type="Pfam" id="PF13657"/>
    </source>
</evidence>
<accession>A0A327NQP7</accession>
<dbReference type="EMBL" id="QLII01000001">
    <property type="protein sequence ID" value="RAI77045.1"/>
    <property type="molecule type" value="Genomic_DNA"/>
</dbReference>
<dbReference type="Pfam" id="PF13657">
    <property type="entry name" value="Couple_hipA"/>
    <property type="match status" value="1"/>
</dbReference>
<comment type="caution">
    <text evidence="2">The sequence shown here is derived from an EMBL/GenBank/DDBJ whole genome shotgun (WGS) entry which is preliminary data.</text>
</comment>
<protein>
    <submittedName>
        <fullName evidence="2">Phosphatidylinositol kinase</fullName>
    </submittedName>
</protein>
<name>A0A327NQP7_9BACT</name>
<feature type="domain" description="HipA N-terminal subdomain 1" evidence="1">
    <location>
        <begin position="6"/>
        <end position="102"/>
    </location>
</feature>
<dbReference type="NCBIfam" id="TIGR03071">
    <property type="entry name" value="couple_hipA"/>
    <property type="match status" value="1"/>
</dbReference>
<reference evidence="2 3" key="1">
    <citation type="submission" date="2018-06" db="EMBL/GenBank/DDBJ databases">
        <title>Spirosoma sp. HMF3257 Genome sequencing and assembly.</title>
        <authorList>
            <person name="Kang H."/>
            <person name="Cha I."/>
            <person name="Kim H."/>
            <person name="Kang J."/>
            <person name="Joh K."/>
        </authorList>
    </citation>
    <scope>NUCLEOTIDE SEQUENCE [LARGE SCALE GENOMIC DNA]</scope>
    <source>
        <strain evidence="2 3">HMF3257</strain>
    </source>
</reference>
<keyword evidence="2" id="KW-0808">Transferase</keyword>
<keyword evidence="3" id="KW-1185">Reference proteome</keyword>
<evidence type="ECO:0000313" key="3">
    <source>
        <dbReference type="Proteomes" id="UP000249016"/>
    </source>
</evidence>
<evidence type="ECO:0000313" key="2">
    <source>
        <dbReference type="EMBL" id="RAI77045.1"/>
    </source>
</evidence>
<dbReference type="AlphaFoldDB" id="A0A327NQP7"/>
<dbReference type="Proteomes" id="UP000249016">
    <property type="component" value="Unassembled WGS sequence"/>
</dbReference>
<dbReference type="InterPro" id="IPR017508">
    <property type="entry name" value="HipA_N1"/>
</dbReference>